<evidence type="ECO:0000256" key="3">
    <source>
        <dbReference type="ARBA" id="ARBA00023224"/>
    </source>
</evidence>
<dbReference type="SUPFAM" id="SSF58104">
    <property type="entry name" value="Methyl-accepting chemotaxis protein (MCP) signaling domain"/>
    <property type="match status" value="1"/>
</dbReference>
<gene>
    <name evidence="8" type="ORF">GHC57_14355</name>
</gene>
<protein>
    <submittedName>
        <fullName evidence="8">Chemotaxis protein</fullName>
    </submittedName>
</protein>
<dbReference type="PANTHER" id="PTHR32089:SF112">
    <property type="entry name" value="LYSOZYME-LIKE PROTEIN-RELATED"/>
    <property type="match status" value="1"/>
</dbReference>
<dbReference type="GO" id="GO:0006935">
    <property type="term" value="P:chemotaxis"/>
    <property type="evidence" value="ECO:0007669"/>
    <property type="project" value="InterPro"/>
</dbReference>
<feature type="domain" description="T-SNARE coiled-coil homology" evidence="7">
    <location>
        <begin position="340"/>
        <end position="402"/>
    </location>
</feature>
<dbReference type="PROSITE" id="PS50111">
    <property type="entry name" value="CHEMOTAXIS_TRANSDUC_2"/>
    <property type="match status" value="1"/>
</dbReference>
<organism evidence="8 9">
    <name type="scientific">Roseospira navarrensis</name>
    <dbReference type="NCBI Taxonomy" id="140058"/>
    <lineage>
        <taxon>Bacteria</taxon>
        <taxon>Pseudomonadati</taxon>
        <taxon>Pseudomonadota</taxon>
        <taxon>Alphaproteobacteria</taxon>
        <taxon>Rhodospirillales</taxon>
        <taxon>Rhodospirillaceae</taxon>
        <taxon>Roseospira</taxon>
    </lineage>
</organism>
<comment type="similarity">
    <text evidence="4">Belongs to the methyl-accepting chemotaxis (MCP) protein family.</text>
</comment>
<evidence type="ECO:0000259" key="7">
    <source>
        <dbReference type="PROSITE" id="PS50192"/>
    </source>
</evidence>
<evidence type="ECO:0000313" key="8">
    <source>
        <dbReference type="EMBL" id="MQX37701.1"/>
    </source>
</evidence>
<evidence type="ECO:0000259" key="6">
    <source>
        <dbReference type="PROSITE" id="PS50111"/>
    </source>
</evidence>
<reference evidence="8 9" key="1">
    <citation type="submission" date="2019-10" db="EMBL/GenBank/DDBJ databases">
        <title>Draft whole-genome sequence of the purple nonsulfur photosynthetic bacterium Roseospira navarrensis DSM 15114.</title>
        <authorList>
            <person name="Kyndt J.A."/>
            <person name="Meyer T.E."/>
        </authorList>
    </citation>
    <scope>NUCLEOTIDE SEQUENCE [LARGE SCALE GENOMIC DNA]</scope>
    <source>
        <strain evidence="8 9">DSM 15114</strain>
    </source>
</reference>
<dbReference type="InterPro" id="IPR004090">
    <property type="entry name" value="Chemotax_Me-accpt_rcpt"/>
</dbReference>
<dbReference type="EMBL" id="WIVE01000052">
    <property type="protein sequence ID" value="MQX37701.1"/>
    <property type="molecule type" value="Genomic_DNA"/>
</dbReference>
<dbReference type="Pfam" id="PF11563">
    <property type="entry name" value="Protoglobin"/>
    <property type="match status" value="1"/>
</dbReference>
<dbReference type="InterPro" id="IPR009050">
    <property type="entry name" value="Globin-like_sf"/>
</dbReference>
<keyword evidence="2" id="KW-0997">Cell inner membrane</keyword>
<dbReference type="GO" id="GO:0020037">
    <property type="term" value="F:heme binding"/>
    <property type="evidence" value="ECO:0007669"/>
    <property type="project" value="InterPro"/>
</dbReference>
<keyword evidence="3 5" id="KW-0807">Transducer</keyword>
<dbReference type="InterPro" id="IPR012292">
    <property type="entry name" value="Globin/Proto"/>
</dbReference>
<evidence type="ECO:0000256" key="4">
    <source>
        <dbReference type="ARBA" id="ARBA00029447"/>
    </source>
</evidence>
<dbReference type="PRINTS" id="PR00260">
    <property type="entry name" value="CHEMTRNSDUCR"/>
</dbReference>
<dbReference type="GO" id="GO:0007165">
    <property type="term" value="P:signal transduction"/>
    <property type="evidence" value="ECO:0007669"/>
    <property type="project" value="UniProtKB-KW"/>
</dbReference>
<dbReference type="InterPro" id="IPR004089">
    <property type="entry name" value="MCPsignal_dom"/>
</dbReference>
<sequence>MAEDLDRDARLAFLQVDPQTRPLLAEARQVLDAHIDGILEEFYTMLAGTPEMARLFSSRARMKHARDMQRRHWMDSVFAGTFDEDYLRRADHIGRTHERVGLEPRWYLGGYAFVINRITTHVMRAYRRKPDHGAKVLGAVNRALFLDMDIAISVYIRTAREKTARVLEDHARRFESDVHAAVGVVASAATELQNTAQGMASGADAAAGQARAVATAAETASTNVEMVAAAAEQLHAAIAEISRRVAESNSMAQEAVAEASRTDDLVRSLSEAADRIGAVVKLITDIAGQTNLLALNATIEAARAGDAGKGFAVVANEVKTLAGQTARATEEITGHVGTVQGATRDTVTAIHAIGETIGRISDVAGAIAAAVEEQGAATREIARNVEGASAATQDVATSIGVVRNAAGDTGSSATEVQTAAADLARQAETLRGKVDGFLGAIRATVS</sequence>
<dbReference type="InterPro" id="IPR000727">
    <property type="entry name" value="T_SNARE_dom"/>
</dbReference>
<dbReference type="CDD" id="cd01068">
    <property type="entry name" value="globin_sensor"/>
    <property type="match status" value="1"/>
</dbReference>
<feature type="domain" description="Methyl-accepting transducer" evidence="6">
    <location>
        <begin position="181"/>
        <end position="424"/>
    </location>
</feature>
<dbReference type="GO" id="GO:0019825">
    <property type="term" value="F:oxygen binding"/>
    <property type="evidence" value="ECO:0007669"/>
    <property type="project" value="InterPro"/>
</dbReference>
<dbReference type="Proteomes" id="UP000434582">
    <property type="component" value="Unassembled WGS sequence"/>
</dbReference>
<proteinExistence type="inferred from homology"/>
<dbReference type="PANTHER" id="PTHR32089">
    <property type="entry name" value="METHYL-ACCEPTING CHEMOTAXIS PROTEIN MCPB"/>
    <property type="match status" value="1"/>
</dbReference>
<dbReference type="GO" id="GO:0004888">
    <property type="term" value="F:transmembrane signaling receptor activity"/>
    <property type="evidence" value="ECO:0007669"/>
    <property type="project" value="InterPro"/>
</dbReference>
<accession>A0A7X2D4B9</accession>
<dbReference type="Gene3D" id="1.10.490.10">
    <property type="entry name" value="Globins"/>
    <property type="match status" value="1"/>
</dbReference>
<dbReference type="GO" id="GO:0005886">
    <property type="term" value="C:plasma membrane"/>
    <property type="evidence" value="ECO:0007669"/>
    <property type="project" value="UniProtKB-SubCell"/>
</dbReference>
<dbReference type="PROSITE" id="PS50192">
    <property type="entry name" value="T_SNARE"/>
    <property type="match status" value="1"/>
</dbReference>
<keyword evidence="9" id="KW-1185">Reference proteome</keyword>
<dbReference type="SUPFAM" id="SSF46458">
    <property type="entry name" value="Globin-like"/>
    <property type="match status" value="1"/>
</dbReference>
<dbReference type="SMART" id="SM00283">
    <property type="entry name" value="MA"/>
    <property type="match status" value="1"/>
</dbReference>
<name>A0A7X2D4B9_9PROT</name>
<dbReference type="AlphaFoldDB" id="A0A7X2D4B9"/>
<dbReference type="OrthoDB" id="266313at2"/>
<comment type="subcellular location">
    <subcellularLocation>
        <location evidence="1">Cell inner membrane</location>
        <topology evidence="1">Multi-pass membrane protein</topology>
    </subcellularLocation>
</comment>
<dbReference type="InterPro" id="IPR044398">
    <property type="entry name" value="Globin-sensor_dom"/>
</dbReference>
<dbReference type="Pfam" id="PF00015">
    <property type="entry name" value="MCPsignal"/>
    <property type="match status" value="1"/>
</dbReference>
<dbReference type="Gene3D" id="1.10.287.950">
    <property type="entry name" value="Methyl-accepting chemotaxis protein"/>
    <property type="match status" value="1"/>
</dbReference>
<evidence type="ECO:0000256" key="5">
    <source>
        <dbReference type="PROSITE-ProRule" id="PRU00284"/>
    </source>
</evidence>
<dbReference type="InterPro" id="IPR039379">
    <property type="entry name" value="Protoglobin_sensor_dom"/>
</dbReference>
<comment type="caution">
    <text evidence="8">The sequence shown here is derived from an EMBL/GenBank/DDBJ whole genome shotgun (WGS) entry which is preliminary data.</text>
</comment>
<keyword evidence="2" id="KW-1003">Cell membrane</keyword>
<evidence type="ECO:0000313" key="9">
    <source>
        <dbReference type="Proteomes" id="UP000434582"/>
    </source>
</evidence>
<evidence type="ECO:0000256" key="2">
    <source>
        <dbReference type="ARBA" id="ARBA00022519"/>
    </source>
</evidence>
<evidence type="ECO:0000256" key="1">
    <source>
        <dbReference type="ARBA" id="ARBA00004429"/>
    </source>
</evidence>
<dbReference type="RefSeq" id="WP_153345437.1">
    <property type="nucleotide sequence ID" value="NZ_WIVE01000052.1"/>
</dbReference>
<keyword evidence="2" id="KW-0472">Membrane</keyword>